<dbReference type="InterPro" id="IPR042001">
    <property type="entry name" value="Sortase_F"/>
</dbReference>
<feature type="chain" id="PRO_5047211647" evidence="3">
    <location>
        <begin position="32"/>
        <end position="228"/>
    </location>
</feature>
<dbReference type="PROSITE" id="PS51257">
    <property type="entry name" value="PROKAR_LIPOPROTEIN"/>
    <property type="match status" value="1"/>
</dbReference>
<dbReference type="RefSeq" id="WP_191749121.1">
    <property type="nucleotide sequence ID" value="NZ_JACSQC010000009.1"/>
</dbReference>
<dbReference type="EMBL" id="JACSQC010000009">
    <property type="protein sequence ID" value="MBD8045325.1"/>
    <property type="molecule type" value="Genomic_DNA"/>
</dbReference>
<dbReference type="InterPro" id="IPR005754">
    <property type="entry name" value="Sortase"/>
</dbReference>
<name>A0ABR8YM65_9MICC</name>
<evidence type="ECO:0000313" key="4">
    <source>
        <dbReference type="EMBL" id="MBD8045325.1"/>
    </source>
</evidence>
<evidence type="ECO:0000256" key="2">
    <source>
        <dbReference type="SAM" id="MobiDB-lite"/>
    </source>
</evidence>
<organism evidence="4 5">
    <name type="scientific">Arthrobacter pullicola</name>
    <dbReference type="NCBI Taxonomy" id="2762224"/>
    <lineage>
        <taxon>Bacteria</taxon>
        <taxon>Bacillati</taxon>
        <taxon>Actinomycetota</taxon>
        <taxon>Actinomycetes</taxon>
        <taxon>Micrococcales</taxon>
        <taxon>Micrococcaceae</taxon>
        <taxon>Arthrobacter</taxon>
    </lineage>
</organism>
<gene>
    <name evidence="4" type="ORF">H9638_16065</name>
</gene>
<dbReference type="Pfam" id="PF04203">
    <property type="entry name" value="Sortase"/>
    <property type="match status" value="1"/>
</dbReference>
<feature type="region of interest" description="Disordered" evidence="2">
    <location>
        <begin position="27"/>
        <end position="66"/>
    </location>
</feature>
<evidence type="ECO:0000313" key="5">
    <source>
        <dbReference type="Proteomes" id="UP000652763"/>
    </source>
</evidence>
<feature type="compositionally biased region" description="Low complexity" evidence="2">
    <location>
        <begin position="27"/>
        <end position="46"/>
    </location>
</feature>
<dbReference type="CDD" id="cd05829">
    <property type="entry name" value="Sortase_F"/>
    <property type="match status" value="1"/>
</dbReference>
<keyword evidence="1" id="KW-0378">Hydrolase</keyword>
<dbReference type="SUPFAM" id="SSF63817">
    <property type="entry name" value="Sortase"/>
    <property type="match status" value="1"/>
</dbReference>
<evidence type="ECO:0000256" key="3">
    <source>
        <dbReference type="SAM" id="SignalP"/>
    </source>
</evidence>
<protein>
    <submittedName>
        <fullName evidence="4">Class F sortase</fullName>
    </submittedName>
</protein>
<feature type="compositionally biased region" description="Low complexity" evidence="2">
    <location>
        <begin position="52"/>
        <end position="63"/>
    </location>
</feature>
<proteinExistence type="predicted"/>
<dbReference type="Proteomes" id="UP000652763">
    <property type="component" value="Unassembled WGS sequence"/>
</dbReference>
<dbReference type="InterPro" id="IPR023365">
    <property type="entry name" value="Sortase_dom-sf"/>
</dbReference>
<evidence type="ECO:0000256" key="1">
    <source>
        <dbReference type="ARBA" id="ARBA00022801"/>
    </source>
</evidence>
<reference evidence="4 5" key="1">
    <citation type="submission" date="2020-08" db="EMBL/GenBank/DDBJ databases">
        <title>A Genomic Blueprint of the Chicken Gut Microbiome.</title>
        <authorList>
            <person name="Gilroy R."/>
            <person name="Ravi A."/>
            <person name="Getino M."/>
            <person name="Pursley I."/>
            <person name="Horton D.L."/>
            <person name="Alikhan N.-F."/>
            <person name="Baker D."/>
            <person name="Gharbi K."/>
            <person name="Hall N."/>
            <person name="Watson M."/>
            <person name="Adriaenssens E.M."/>
            <person name="Foster-Nyarko E."/>
            <person name="Jarju S."/>
            <person name="Secka A."/>
            <person name="Antonio M."/>
            <person name="Oren A."/>
            <person name="Chaudhuri R."/>
            <person name="La Ragione R.M."/>
            <person name="Hildebrand F."/>
            <person name="Pallen M.J."/>
        </authorList>
    </citation>
    <scope>NUCLEOTIDE SEQUENCE [LARGE SCALE GENOMIC DNA]</scope>
    <source>
        <strain evidence="4 5">Sa2BUA2</strain>
    </source>
</reference>
<sequence length="228" mass="23222">MHRPGSARRYLAAVVLAAAAAGLGACGSAPATGGPAASTAASTAPSTPAPAAPQSGPGSASGAVPSEIPIRQTTPEAVDVPPQPVRVQVEGTGIDLEVVPTGVEDNGAMTIPDNHYQAGWYRYGPRPGQPSGSAVLAAHVDSRTEALPIAGLKDVPAGTKVTVTLEDGSAVVYQTEKVENIAKRSLDGHRLFDRTGSPLLKLVTCGGRWLDTEDDYEDNVVLTAAPLS</sequence>
<keyword evidence="5" id="KW-1185">Reference proteome</keyword>
<keyword evidence="3" id="KW-0732">Signal</keyword>
<feature type="signal peptide" evidence="3">
    <location>
        <begin position="1"/>
        <end position="31"/>
    </location>
</feature>
<comment type="caution">
    <text evidence="4">The sequence shown here is derived from an EMBL/GenBank/DDBJ whole genome shotgun (WGS) entry which is preliminary data.</text>
</comment>
<dbReference type="Gene3D" id="2.40.260.10">
    <property type="entry name" value="Sortase"/>
    <property type="match status" value="1"/>
</dbReference>
<accession>A0ABR8YM65</accession>